<evidence type="ECO:0000313" key="2">
    <source>
        <dbReference type="EMBL" id="OGG05901.1"/>
    </source>
</evidence>
<keyword evidence="1" id="KW-0472">Membrane</keyword>
<protein>
    <submittedName>
        <fullName evidence="2">Uncharacterized protein</fullName>
    </submittedName>
</protein>
<name>A0A1F5Z0D8_9BACT</name>
<keyword evidence="1" id="KW-0812">Transmembrane</keyword>
<comment type="caution">
    <text evidence="2">The sequence shown here is derived from an EMBL/GenBank/DDBJ whole genome shotgun (WGS) entry which is preliminary data.</text>
</comment>
<evidence type="ECO:0000313" key="3">
    <source>
        <dbReference type="Proteomes" id="UP000177354"/>
    </source>
</evidence>
<reference evidence="2 3" key="1">
    <citation type="journal article" date="2016" name="Nat. Commun.">
        <title>Thousands of microbial genomes shed light on interconnected biogeochemical processes in an aquifer system.</title>
        <authorList>
            <person name="Anantharaman K."/>
            <person name="Brown C.T."/>
            <person name="Hug L.A."/>
            <person name="Sharon I."/>
            <person name="Castelle C.J."/>
            <person name="Probst A.J."/>
            <person name="Thomas B.C."/>
            <person name="Singh A."/>
            <person name="Wilkins M.J."/>
            <person name="Karaoz U."/>
            <person name="Brodie E.L."/>
            <person name="Williams K.H."/>
            <person name="Hubbard S.S."/>
            <person name="Banfield J.F."/>
        </authorList>
    </citation>
    <scope>NUCLEOTIDE SEQUENCE [LARGE SCALE GENOMIC DNA]</scope>
</reference>
<dbReference type="Proteomes" id="UP000177354">
    <property type="component" value="Unassembled WGS sequence"/>
</dbReference>
<keyword evidence="1" id="KW-1133">Transmembrane helix</keyword>
<gene>
    <name evidence="2" type="ORF">A2777_04765</name>
</gene>
<accession>A0A1F5Z0D8</accession>
<dbReference type="AlphaFoldDB" id="A0A1F5Z0D8"/>
<organism evidence="2 3">
    <name type="scientific">Candidatus Gottesmanbacteria bacterium RIFCSPHIGHO2_01_FULL_40_15</name>
    <dbReference type="NCBI Taxonomy" id="1798376"/>
    <lineage>
        <taxon>Bacteria</taxon>
        <taxon>Candidatus Gottesmaniibacteriota</taxon>
    </lineage>
</organism>
<dbReference type="EMBL" id="MFJF01000021">
    <property type="protein sequence ID" value="OGG05901.1"/>
    <property type="molecule type" value="Genomic_DNA"/>
</dbReference>
<feature type="transmembrane region" description="Helical" evidence="1">
    <location>
        <begin position="25"/>
        <end position="47"/>
    </location>
</feature>
<proteinExistence type="predicted"/>
<sequence length="244" mass="26878">MLQFEIVMADKSAGNMPEENNQANITKLALITVGAVLILAVAVYAAYSYSRTNQGGIVLPGGVTYLGSTPTPPVKPTAVPLKFTADSTVPYKQQWGVTHPFSFSFPETLPLVVFTNDPTDSVGIAWGDKIPQENILLNIELIADREQVMINKPKKDFVENWWRYFTGLKGVTSVAPFTNINGLKGYKAQYINASDESPNIDVFFEIPGRQDIMIHLANGILDQTIFDRIIDSIKWNSPTPSPSV</sequence>
<evidence type="ECO:0000256" key="1">
    <source>
        <dbReference type="SAM" id="Phobius"/>
    </source>
</evidence>